<sequence>MNLLHAGPNARTFVIRAGSENPANPSDDVCVVGGLGGQTDTGDPTRSGRPEIIISTR</sequence>
<dbReference type="AlphaFoldDB" id="A0A6H5GE16"/>
<evidence type="ECO:0000256" key="1">
    <source>
        <dbReference type="SAM" id="MobiDB-lite"/>
    </source>
</evidence>
<evidence type="ECO:0000313" key="2">
    <source>
        <dbReference type="EMBL" id="CAB0000855.1"/>
    </source>
</evidence>
<keyword evidence="3" id="KW-1185">Reference proteome</keyword>
<organism evidence="2 3">
    <name type="scientific">Nesidiocoris tenuis</name>
    <dbReference type="NCBI Taxonomy" id="355587"/>
    <lineage>
        <taxon>Eukaryota</taxon>
        <taxon>Metazoa</taxon>
        <taxon>Ecdysozoa</taxon>
        <taxon>Arthropoda</taxon>
        <taxon>Hexapoda</taxon>
        <taxon>Insecta</taxon>
        <taxon>Pterygota</taxon>
        <taxon>Neoptera</taxon>
        <taxon>Paraneoptera</taxon>
        <taxon>Hemiptera</taxon>
        <taxon>Heteroptera</taxon>
        <taxon>Panheteroptera</taxon>
        <taxon>Cimicomorpha</taxon>
        <taxon>Miridae</taxon>
        <taxon>Dicyphina</taxon>
        <taxon>Nesidiocoris</taxon>
    </lineage>
</organism>
<accession>A0A6H5GE16</accession>
<feature type="region of interest" description="Disordered" evidence="1">
    <location>
        <begin position="16"/>
        <end position="57"/>
    </location>
</feature>
<evidence type="ECO:0000313" key="3">
    <source>
        <dbReference type="Proteomes" id="UP000479000"/>
    </source>
</evidence>
<protein>
    <submittedName>
        <fullName evidence="2">Uncharacterized protein</fullName>
    </submittedName>
</protein>
<dbReference type="EMBL" id="CADCXU010010113">
    <property type="protein sequence ID" value="CAB0000855.1"/>
    <property type="molecule type" value="Genomic_DNA"/>
</dbReference>
<gene>
    <name evidence="2" type="ORF">NTEN_LOCUS6642</name>
</gene>
<feature type="non-terminal residue" evidence="2">
    <location>
        <position position="57"/>
    </location>
</feature>
<reference evidence="2 3" key="1">
    <citation type="submission" date="2020-02" db="EMBL/GenBank/DDBJ databases">
        <authorList>
            <person name="Ferguson B K."/>
        </authorList>
    </citation>
    <scope>NUCLEOTIDE SEQUENCE [LARGE SCALE GENOMIC DNA]</scope>
</reference>
<dbReference type="Proteomes" id="UP000479000">
    <property type="component" value="Unassembled WGS sequence"/>
</dbReference>
<proteinExistence type="predicted"/>
<name>A0A6H5GE16_9HEMI</name>